<dbReference type="InterPro" id="IPR050229">
    <property type="entry name" value="GlpE_sulfurtransferase"/>
</dbReference>
<dbReference type="PROSITE" id="PS50206">
    <property type="entry name" value="RHODANESE_3"/>
    <property type="match status" value="1"/>
</dbReference>
<keyword evidence="1" id="KW-0472">Membrane</keyword>
<dbReference type="SMART" id="SM00450">
    <property type="entry name" value="RHOD"/>
    <property type="match status" value="1"/>
</dbReference>
<protein>
    <submittedName>
        <fullName evidence="3">Rhodanese-like domain-containing protein</fullName>
    </submittedName>
</protein>
<dbReference type="PANTHER" id="PTHR43031">
    <property type="entry name" value="FAD-DEPENDENT OXIDOREDUCTASE"/>
    <property type="match status" value="1"/>
</dbReference>
<reference evidence="3" key="1">
    <citation type="journal article" date="2021" name="PeerJ">
        <title>Extensive microbial diversity within the chicken gut microbiome revealed by metagenomics and culture.</title>
        <authorList>
            <person name="Gilroy R."/>
            <person name="Ravi A."/>
            <person name="Getino M."/>
            <person name="Pursley I."/>
            <person name="Horton D.L."/>
            <person name="Alikhan N.F."/>
            <person name="Baker D."/>
            <person name="Gharbi K."/>
            <person name="Hall N."/>
            <person name="Watson M."/>
            <person name="Adriaenssens E.M."/>
            <person name="Foster-Nyarko E."/>
            <person name="Jarju S."/>
            <person name="Secka A."/>
            <person name="Antonio M."/>
            <person name="Oren A."/>
            <person name="Chaudhuri R.R."/>
            <person name="La Ragione R."/>
            <person name="Hildebrand F."/>
            <person name="Pallen M.J."/>
        </authorList>
    </citation>
    <scope>NUCLEOTIDE SEQUENCE</scope>
    <source>
        <strain evidence="3">687</strain>
    </source>
</reference>
<evidence type="ECO:0000259" key="2">
    <source>
        <dbReference type="PROSITE" id="PS50206"/>
    </source>
</evidence>
<reference evidence="3" key="2">
    <citation type="submission" date="2021-04" db="EMBL/GenBank/DDBJ databases">
        <authorList>
            <person name="Gilroy R."/>
        </authorList>
    </citation>
    <scope>NUCLEOTIDE SEQUENCE</scope>
    <source>
        <strain evidence="3">687</strain>
    </source>
</reference>
<evidence type="ECO:0000313" key="3">
    <source>
        <dbReference type="EMBL" id="MBU3826791.1"/>
    </source>
</evidence>
<evidence type="ECO:0000313" key="4">
    <source>
        <dbReference type="Proteomes" id="UP000824150"/>
    </source>
</evidence>
<gene>
    <name evidence="3" type="ORF">IAA31_04805</name>
</gene>
<sequence>MTEIVSPDLWQQFSAFFTRHYMMCGGWLVVVVLLVVVQFKLMTARIKKTTTNSAVIMVNRQEGIFVDVRSADKFGQGHIANAVNVTATDIKNGKLQRIERNKDKPVIIVGKDKYDTDCFNSARALKKSGFTQVYVLEGGILEWDAANLPLTTKR</sequence>
<comment type="caution">
    <text evidence="3">The sequence shown here is derived from an EMBL/GenBank/DDBJ whole genome shotgun (WGS) entry which is preliminary data.</text>
</comment>
<dbReference type="Gene3D" id="3.40.250.10">
    <property type="entry name" value="Rhodanese-like domain"/>
    <property type="match status" value="1"/>
</dbReference>
<dbReference type="InterPro" id="IPR001763">
    <property type="entry name" value="Rhodanese-like_dom"/>
</dbReference>
<dbReference type="Pfam" id="PF00581">
    <property type="entry name" value="Rhodanese"/>
    <property type="match status" value="1"/>
</dbReference>
<evidence type="ECO:0000256" key="1">
    <source>
        <dbReference type="SAM" id="Phobius"/>
    </source>
</evidence>
<dbReference type="EMBL" id="JAHLFG010000051">
    <property type="protein sequence ID" value="MBU3826791.1"/>
    <property type="molecule type" value="Genomic_DNA"/>
</dbReference>
<keyword evidence="1" id="KW-1133">Transmembrane helix</keyword>
<dbReference type="Proteomes" id="UP000824150">
    <property type="component" value="Unassembled WGS sequence"/>
</dbReference>
<dbReference type="AlphaFoldDB" id="A0A9E2NS32"/>
<feature type="domain" description="Rhodanese" evidence="2">
    <location>
        <begin position="59"/>
        <end position="152"/>
    </location>
</feature>
<dbReference type="SUPFAM" id="SSF52821">
    <property type="entry name" value="Rhodanese/Cell cycle control phosphatase"/>
    <property type="match status" value="1"/>
</dbReference>
<dbReference type="PANTHER" id="PTHR43031:SF18">
    <property type="entry name" value="RHODANESE-RELATED SULFURTRANSFERASES"/>
    <property type="match status" value="1"/>
</dbReference>
<dbReference type="InterPro" id="IPR036873">
    <property type="entry name" value="Rhodanese-like_dom_sf"/>
</dbReference>
<feature type="transmembrane region" description="Helical" evidence="1">
    <location>
        <begin position="20"/>
        <end position="39"/>
    </location>
</feature>
<accession>A0A9E2NS32</accession>
<name>A0A9E2NS32_9GAMM</name>
<organism evidence="3 4">
    <name type="scientific">Candidatus Anaerobiospirillum merdipullorum</name>
    <dbReference type="NCBI Taxonomy" id="2838450"/>
    <lineage>
        <taxon>Bacteria</taxon>
        <taxon>Pseudomonadati</taxon>
        <taxon>Pseudomonadota</taxon>
        <taxon>Gammaproteobacteria</taxon>
        <taxon>Aeromonadales</taxon>
        <taxon>Succinivibrionaceae</taxon>
        <taxon>Anaerobiospirillum</taxon>
    </lineage>
</organism>
<proteinExistence type="predicted"/>
<keyword evidence="1" id="KW-0812">Transmembrane</keyword>
<dbReference type="CDD" id="cd00158">
    <property type="entry name" value="RHOD"/>
    <property type="match status" value="1"/>
</dbReference>